<keyword evidence="2" id="KW-0812">Transmembrane</keyword>
<keyword evidence="2" id="KW-0472">Membrane</keyword>
<reference evidence="3" key="1">
    <citation type="journal article" date="2012" name="PLoS ONE">
        <title>The Mitochondrial Genome of the Lycophyte Huperzia squarrosa: The Most Archaic Form in Vascular Plants.</title>
        <authorList>
            <person name="Liu Y."/>
            <person name="Wang B."/>
            <person name="Cui P."/>
            <person name="Li L."/>
            <person name="Xue J.Y."/>
            <person name="Yu J."/>
            <person name="Qiu Y.L."/>
        </authorList>
    </citation>
    <scope>NUCLEOTIDE SEQUENCE</scope>
</reference>
<dbReference type="RefSeq" id="YP_006234266.1">
    <property type="nucleotide sequence ID" value="NC_017755.1"/>
</dbReference>
<feature type="compositionally biased region" description="Basic residues" evidence="1">
    <location>
        <begin position="1"/>
        <end position="15"/>
    </location>
</feature>
<evidence type="ECO:0000256" key="1">
    <source>
        <dbReference type="SAM" id="MobiDB-lite"/>
    </source>
</evidence>
<name>H9M831_PHLSQ</name>
<geneLocation type="mitochondrion" evidence="3"/>
<organism evidence="3">
    <name type="scientific">Phlegmariurus squarrosus</name>
    <name type="common">Rock tassel fern</name>
    <name type="synonym">Lycopodium squarrosum</name>
    <dbReference type="NCBI Taxonomy" id="73615"/>
    <lineage>
        <taxon>Eukaryota</taxon>
        <taxon>Viridiplantae</taxon>
        <taxon>Streptophyta</taxon>
        <taxon>Embryophyta</taxon>
        <taxon>Tracheophyta</taxon>
        <taxon>Lycopodiopsida</taxon>
        <taxon>Lycopodiales</taxon>
        <taxon>Lycopodiaceae</taxon>
        <taxon>Huperzioideae</taxon>
        <taxon>Phlegmariurus</taxon>
    </lineage>
</organism>
<keyword evidence="3" id="KW-0496">Mitochondrion</keyword>
<evidence type="ECO:0008006" key="4">
    <source>
        <dbReference type="Google" id="ProtNLM"/>
    </source>
</evidence>
<protein>
    <recommendedName>
        <fullName evidence="4">Transmembrane protein</fullName>
    </recommendedName>
</protein>
<feature type="transmembrane region" description="Helical" evidence="2">
    <location>
        <begin position="37"/>
        <end position="57"/>
    </location>
</feature>
<gene>
    <name evidence="3" type="primary">ORF159</name>
    <name evidence="3" type="ORF">HusqMp23</name>
</gene>
<accession>H9M831</accession>
<keyword evidence="2" id="KW-1133">Transmembrane helix</keyword>
<feature type="region of interest" description="Disordered" evidence="1">
    <location>
        <begin position="1"/>
        <end position="29"/>
    </location>
</feature>
<dbReference type="GeneID" id="12354463"/>
<proteinExistence type="predicted"/>
<dbReference type="AlphaFoldDB" id="H9M831"/>
<sequence length="159" mass="18154">MEGRRKKGLALRPMHRGSAAKAEKGARRLRGQRTKSAFLPYAPLSCVSSLPFFFRVFHASLTKNALRSYRKQPCFAALLKIFFAYDFGHLSRISHRLCVLHGPGQSRDRGSLPWVGSFLAASFSRRRRLSIRSPPLVKRQCHPRQMLFAPSLLCMIWVL</sequence>
<evidence type="ECO:0000313" key="3">
    <source>
        <dbReference type="EMBL" id="AEV55738.1"/>
    </source>
</evidence>
<dbReference type="EMBL" id="JQ002659">
    <property type="protein sequence ID" value="AEV55738.1"/>
    <property type="molecule type" value="Genomic_DNA"/>
</dbReference>
<evidence type="ECO:0000256" key="2">
    <source>
        <dbReference type="SAM" id="Phobius"/>
    </source>
</evidence>